<dbReference type="PROSITE" id="PS51203">
    <property type="entry name" value="CS"/>
    <property type="match status" value="1"/>
</dbReference>
<dbReference type="GO" id="GO:0006457">
    <property type="term" value="P:protein folding"/>
    <property type="evidence" value="ECO:0007669"/>
    <property type="project" value="TreeGrafter"/>
</dbReference>
<feature type="region of interest" description="Disordered" evidence="3">
    <location>
        <begin position="402"/>
        <end position="421"/>
    </location>
</feature>
<proteinExistence type="predicted"/>
<evidence type="ECO:0000256" key="1">
    <source>
        <dbReference type="ARBA" id="ARBA00004496"/>
    </source>
</evidence>
<name>U6L1H6_EIMTE</name>
<organism evidence="5 6">
    <name type="scientific">Eimeria tenella</name>
    <name type="common">Coccidian parasite</name>
    <dbReference type="NCBI Taxonomy" id="5802"/>
    <lineage>
        <taxon>Eukaryota</taxon>
        <taxon>Sar</taxon>
        <taxon>Alveolata</taxon>
        <taxon>Apicomplexa</taxon>
        <taxon>Conoidasida</taxon>
        <taxon>Coccidia</taxon>
        <taxon>Eucoccidiorida</taxon>
        <taxon>Eimeriorina</taxon>
        <taxon>Eimeriidae</taxon>
        <taxon>Eimeria</taxon>
    </lineage>
</organism>
<accession>U6L1H6</accession>
<keyword evidence="2" id="KW-0963">Cytoplasm</keyword>
<evidence type="ECO:0000256" key="3">
    <source>
        <dbReference type="SAM" id="MobiDB-lite"/>
    </source>
</evidence>
<dbReference type="PANTHER" id="PTHR12356:SF3">
    <property type="entry name" value="NUCLEAR MIGRATION PROTEIN NUDC"/>
    <property type="match status" value="1"/>
</dbReference>
<feature type="compositionally biased region" description="Low complexity" evidence="3">
    <location>
        <begin position="35"/>
        <end position="44"/>
    </location>
</feature>
<gene>
    <name evidence="5" type="ORF">ETH_00002800</name>
</gene>
<comment type="subcellular location">
    <subcellularLocation>
        <location evidence="1">Cytoplasm</location>
    </subcellularLocation>
</comment>
<evidence type="ECO:0000313" key="6">
    <source>
        <dbReference type="Proteomes" id="UP000030747"/>
    </source>
</evidence>
<evidence type="ECO:0000256" key="2">
    <source>
        <dbReference type="ARBA" id="ARBA00022490"/>
    </source>
</evidence>
<dbReference type="SUPFAM" id="SSF49764">
    <property type="entry name" value="HSP20-like chaperones"/>
    <property type="match status" value="1"/>
</dbReference>
<dbReference type="InterPro" id="IPR037898">
    <property type="entry name" value="NudC_fam"/>
</dbReference>
<dbReference type="InterPro" id="IPR007052">
    <property type="entry name" value="CS_dom"/>
</dbReference>
<evidence type="ECO:0000313" key="5">
    <source>
        <dbReference type="EMBL" id="CDJ41620.1"/>
    </source>
</evidence>
<dbReference type="InterPro" id="IPR008978">
    <property type="entry name" value="HSP20-like_chaperone"/>
</dbReference>
<dbReference type="OrthoDB" id="416217at2759"/>
<keyword evidence="6" id="KW-1185">Reference proteome</keyword>
<feature type="compositionally biased region" description="Low complexity" evidence="3">
    <location>
        <begin position="289"/>
        <end position="308"/>
    </location>
</feature>
<dbReference type="Proteomes" id="UP000030747">
    <property type="component" value="Unassembled WGS sequence"/>
</dbReference>
<evidence type="ECO:0000259" key="4">
    <source>
        <dbReference type="PROSITE" id="PS51203"/>
    </source>
</evidence>
<sequence length="421" mass="45833">MVDYSKWDKLEVDSSDEETPGATCAPRKHALPGKSSSSSSSSSSRGIDYSKWDHIGDDEEEETPAPRVRRLTKDEAVTIGPEGLNIHPKNEEAAQQQQQLQQWMEEEQQQEMGEMGMSFEDAHEWPRCGPVQAAELPAAAAAAADAAAAAAGLPAVVSTGLGKSEMQKLVRNGGVSENKYFWRQTANEVVLSLALPLGVRGRDLRVHLTEHTLKICCASTPLLPPASSSSDASSSRSSSSSKEHVLLEGSFPHPVEPDEDSWLWEVTERRINWKHLKEIATQQQRSKESSSSSSNNNSSSSSSSNSESITELPQETLPPALFFVDLHLRKKKILPSADLWWSCILKGEVGIDVSQLADRRHSEKTQSFKEAWDAAHAAFKERIKQQGSNPVTLLTADGNAAAATAAAGHKDSNSTDVQTQK</sequence>
<dbReference type="Pfam" id="PF04969">
    <property type="entry name" value="CS"/>
    <property type="match status" value="1"/>
</dbReference>
<feature type="region of interest" description="Disordered" evidence="3">
    <location>
        <begin position="281"/>
        <end position="311"/>
    </location>
</feature>
<dbReference type="OMA" id="DTQLWEI"/>
<feature type="compositionally biased region" description="Low complexity" evidence="3">
    <location>
        <begin position="227"/>
        <end position="240"/>
    </location>
</feature>
<dbReference type="GO" id="GO:0051082">
    <property type="term" value="F:unfolded protein binding"/>
    <property type="evidence" value="ECO:0007669"/>
    <property type="project" value="TreeGrafter"/>
</dbReference>
<feature type="compositionally biased region" description="Basic and acidic residues" evidence="3">
    <location>
        <begin position="1"/>
        <end position="12"/>
    </location>
</feature>
<reference evidence="5" key="2">
    <citation type="submission" date="2013-10" db="EMBL/GenBank/DDBJ databases">
        <authorList>
            <person name="Aslett M."/>
        </authorList>
    </citation>
    <scope>NUCLEOTIDE SEQUENCE [LARGE SCALE GENOMIC DNA]</scope>
    <source>
        <strain evidence="5">Houghton</strain>
    </source>
</reference>
<dbReference type="AlphaFoldDB" id="U6L1H6"/>
<dbReference type="PANTHER" id="PTHR12356">
    <property type="entry name" value="NUCLEAR MOVEMENT PROTEIN NUDC"/>
    <property type="match status" value="1"/>
</dbReference>
<dbReference type="EMBL" id="HG675649">
    <property type="protein sequence ID" value="CDJ41620.1"/>
    <property type="molecule type" value="Genomic_DNA"/>
</dbReference>
<dbReference type="VEuPathDB" id="ToxoDB:ETH_00002800"/>
<reference evidence="5" key="1">
    <citation type="submission" date="2013-10" db="EMBL/GenBank/DDBJ databases">
        <title>Genomic analysis of the causative agents of coccidiosis in chickens.</title>
        <authorList>
            <person name="Reid A.J."/>
            <person name="Blake D."/>
            <person name="Billington K."/>
            <person name="Browne H."/>
            <person name="Dunn M."/>
            <person name="Hung S."/>
            <person name="Kawahara F."/>
            <person name="Miranda-Saavedra D."/>
            <person name="Mourier T."/>
            <person name="Nagra H."/>
            <person name="Otto T.D."/>
            <person name="Rawlings N."/>
            <person name="Sanchez A."/>
            <person name="Sanders M."/>
            <person name="Subramaniam C."/>
            <person name="Tay Y."/>
            <person name="Dear P."/>
            <person name="Doerig C."/>
            <person name="Gruber A."/>
            <person name="Parkinson J."/>
            <person name="Shirley M."/>
            <person name="Wan K.L."/>
            <person name="Berriman M."/>
            <person name="Tomley F."/>
            <person name="Pain A."/>
        </authorList>
    </citation>
    <scope>NUCLEOTIDE SEQUENCE [LARGE SCALE GENOMIC DNA]</scope>
    <source>
        <strain evidence="5">Houghton</strain>
    </source>
</reference>
<feature type="region of interest" description="Disordered" evidence="3">
    <location>
        <begin position="224"/>
        <end position="252"/>
    </location>
</feature>
<dbReference type="RefSeq" id="XP_013232370.1">
    <property type="nucleotide sequence ID" value="XM_013376916.1"/>
</dbReference>
<dbReference type="Gene3D" id="2.60.40.790">
    <property type="match status" value="1"/>
</dbReference>
<dbReference type="GO" id="GO:0005737">
    <property type="term" value="C:cytoplasm"/>
    <property type="evidence" value="ECO:0007669"/>
    <property type="project" value="UniProtKB-SubCell"/>
</dbReference>
<feature type="region of interest" description="Disordered" evidence="3">
    <location>
        <begin position="1"/>
        <end position="72"/>
    </location>
</feature>
<dbReference type="VEuPathDB" id="ToxoDB:ETH2_1540700"/>
<dbReference type="GeneID" id="25249773"/>
<feature type="domain" description="CS" evidence="4">
    <location>
        <begin position="175"/>
        <end position="345"/>
    </location>
</feature>
<protein>
    <submittedName>
        <fullName evidence="5">Nuclear movement domain-containing protein, putative</fullName>
    </submittedName>
</protein>